<dbReference type="Pfam" id="PF01863">
    <property type="entry name" value="YgjP-like"/>
    <property type="match status" value="1"/>
</dbReference>
<gene>
    <name evidence="2" type="ORF">BLONGUMMC1_02030</name>
</gene>
<organism evidence="2 3">
    <name type="scientific">Bifidobacterium longum subsp. infantis</name>
    <dbReference type="NCBI Taxonomy" id="1682"/>
    <lineage>
        <taxon>Bacteria</taxon>
        <taxon>Bacillati</taxon>
        <taxon>Actinomycetota</taxon>
        <taxon>Actinomycetes</taxon>
        <taxon>Bifidobacteriales</taxon>
        <taxon>Bifidobacteriaceae</taxon>
        <taxon>Bifidobacterium</taxon>
    </lineage>
</organism>
<dbReference type="PANTHER" id="PTHR30399">
    <property type="entry name" value="UNCHARACTERIZED PROTEIN YGJP"/>
    <property type="match status" value="1"/>
</dbReference>
<dbReference type="CDD" id="cd07344">
    <property type="entry name" value="M48_yhfN_like"/>
    <property type="match status" value="1"/>
</dbReference>
<dbReference type="PANTHER" id="PTHR30399:SF1">
    <property type="entry name" value="UTP PYROPHOSPHATASE"/>
    <property type="match status" value="1"/>
</dbReference>
<reference evidence="2 3" key="1">
    <citation type="submission" date="2019-07" db="EMBL/GenBank/DDBJ databases">
        <authorList>
            <person name="Chang H.-W."/>
            <person name="Raman A."/>
            <person name="Venkatesh S."/>
            <person name="Gehrig J."/>
        </authorList>
    </citation>
    <scope>NUCLEOTIDE SEQUENCE [LARGE SCALE GENOMIC DNA]</scope>
    <source>
        <strain evidence="2">B.longum_ssp_infantis_4</strain>
    </source>
</reference>
<evidence type="ECO:0000259" key="1">
    <source>
        <dbReference type="Pfam" id="PF01863"/>
    </source>
</evidence>
<evidence type="ECO:0000313" key="2">
    <source>
        <dbReference type="EMBL" id="VUW84965.1"/>
    </source>
</evidence>
<dbReference type="InterPro" id="IPR002725">
    <property type="entry name" value="YgjP-like_metallopeptidase"/>
</dbReference>
<evidence type="ECO:0000313" key="3">
    <source>
        <dbReference type="Proteomes" id="UP000319252"/>
    </source>
</evidence>
<dbReference type="EMBL" id="CABHML010000073">
    <property type="protein sequence ID" value="VUW84965.1"/>
    <property type="molecule type" value="Genomic_DNA"/>
</dbReference>
<dbReference type="InterPro" id="IPR053136">
    <property type="entry name" value="UTP_pyrophosphatase-like"/>
</dbReference>
<name>A0A564S4H5_BIFLI</name>
<dbReference type="Gene3D" id="3.30.2010.10">
    <property type="entry name" value="Metalloproteases ('zincins'), catalytic domain"/>
    <property type="match status" value="1"/>
</dbReference>
<protein>
    <recommendedName>
        <fullName evidence="1">YgjP-like metallopeptidase domain-containing protein</fullName>
    </recommendedName>
</protein>
<accession>A0A564S4H5</accession>
<feature type="domain" description="YgjP-like metallopeptidase" evidence="1">
    <location>
        <begin position="81"/>
        <end position="299"/>
    </location>
</feature>
<dbReference type="AlphaFoldDB" id="A0A564S4H5"/>
<sequence length="303" mass="33669">MGGQGVRVGGKWRLPIREGRHCVPLVVRRCARMTCMPYRRRQSTAPKSGAPKSVRSAAAEQSLDIDGIHLHLTRKPIKNLYLRIKPPSGRVEISAPMRMSESRIADFVKERHSWILAQQQRMAEAQRRSIMALNEGAGFENGGRGVAGASGHDGGVAGRPKTGDISRPGIGDAGPGQAGTNVQPYFDRSQIWTDERKRQAAAAINAALPQLLAKWGPVIGRQPTHITLRVMTSRWGSCTPRTGRIRLNLQLGVMEPQFLEYVLVHEMTHLWESGHGAGFQRRMTAYLPGWKTLRRDLNRRVVL</sequence>
<dbReference type="Proteomes" id="UP000319252">
    <property type="component" value="Unassembled WGS sequence"/>
</dbReference>
<proteinExistence type="predicted"/>